<organism evidence="1 2">
    <name type="scientific">Gimesia chilikensis</name>
    <dbReference type="NCBI Taxonomy" id="2605989"/>
    <lineage>
        <taxon>Bacteria</taxon>
        <taxon>Pseudomonadati</taxon>
        <taxon>Planctomycetota</taxon>
        <taxon>Planctomycetia</taxon>
        <taxon>Planctomycetales</taxon>
        <taxon>Planctomycetaceae</taxon>
        <taxon>Gimesia</taxon>
    </lineage>
</organism>
<evidence type="ECO:0000313" key="2">
    <source>
        <dbReference type="Proteomes" id="UP000320421"/>
    </source>
</evidence>
<reference evidence="1 2" key="1">
    <citation type="submission" date="2019-02" db="EMBL/GenBank/DDBJ databases">
        <title>Deep-cultivation of Planctomycetes and their phenomic and genomic characterization uncovers novel biology.</title>
        <authorList>
            <person name="Wiegand S."/>
            <person name="Jogler M."/>
            <person name="Boedeker C."/>
            <person name="Pinto D."/>
            <person name="Vollmers J."/>
            <person name="Rivas-Marin E."/>
            <person name="Kohn T."/>
            <person name="Peeters S.H."/>
            <person name="Heuer A."/>
            <person name="Rast P."/>
            <person name="Oberbeckmann S."/>
            <person name="Bunk B."/>
            <person name="Jeske O."/>
            <person name="Meyerdierks A."/>
            <person name="Storesund J.E."/>
            <person name="Kallscheuer N."/>
            <person name="Luecker S."/>
            <person name="Lage O.M."/>
            <person name="Pohl T."/>
            <person name="Merkel B.J."/>
            <person name="Hornburger P."/>
            <person name="Mueller R.-W."/>
            <person name="Bruemmer F."/>
            <person name="Labrenz M."/>
            <person name="Spormann A.M."/>
            <person name="Op den Camp H."/>
            <person name="Overmann J."/>
            <person name="Amann R."/>
            <person name="Jetten M.S.M."/>
            <person name="Mascher T."/>
            <person name="Medema M.H."/>
            <person name="Devos D.P."/>
            <person name="Kaster A.-K."/>
            <person name="Ovreas L."/>
            <person name="Rohde M."/>
            <person name="Galperin M.Y."/>
            <person name="Jogler C."/>
        </authorList>
    </citation>
    <scope>NUCLEOTIDE SEQUENCE [LARGE SCALE GENOMIC DNA]</scope>
    <source>
        <strain evidence="1 2">HG66A1</strain>
    </source>
</reference>
<dbReference type="Proteomes" id="UP000320421">
    <property type="component" value="Chromosome"/>
</dbReference>
<evidence type="ECO:0008006" key="3">
    <source>
        <dbReference type="Google" id="ProtNLM"/>
    </source>
</evidence>
<gene>
    <name evidence="1" type="ORF">HG66A1_35400</name>
</gene>
<dbReference type="OrthoDB" id="9806213at2"/>
<evidence type="ECO:0000313" key="1">
    <source>
        <dbReference type="EMBL" id="QDT21737.1"/>
    </source>
</evidence>
<dbReference type="EMBL" id="CP036266">
    <property type="protein sequence ID" value="QDT21737.1"/>
    <property type="molecule type" value="Genomic_DNA"/>
</dbReference>
<name>A0A517PQT8_9PLAN</name>
<dbReference type="RefSeq" id="WP_145186517.1">
    <property type="nucleotide sequence ID" value="NZ_CP036266.1"/>
</dbReference>
<accession>A0A517PQT8</accession>
<sequence>MRKSQTGSARLLYWMLIILLMATKFITNTQAQSRNNTKDDLQSLSDDFDDPSTLKNWMRIFETEQTNADQLERFDISQTRKGWMVMMPYSSTWYMDYRGILVYKQIKGDFVVTSQIRVARRGGDGAPRSNYSLAGLMIRTPRQVTPQTWKPGGENYIFLSLGAANRPGSYQFEVKTTVNSRSKLAVTNAGTPMAQIQIARIGDDFILLKKTPDGNWNIHQRYRRTDMPAELQVGLTVYTDYSTASRLQPLQQNTQVIKNGRPDLVAGFDYVQFQRPQIPEELNGKTLSDPRAVSDAELLQFLGEQALNK</sequence>
<dbReference type="AlphaFoldDB" id="A0A517PQT8"/>
<protein>
    <recommendedName>
        <fullName evidence="3">DUF1349 domain-containing protein</fullName>
    </recommendedName>
</protein>
<proteinExistence type="predicted"/>
<keyword evidence="2" id="KW-1185">Reference proteome</keyword>